<keyword evidence="2" id="KW-0813">Transport</keyword>
<dbReference type="Gene3D" id="3.40.50.300">
    <property type="entry name" value="P-loop containing nucleotide triphosphate hydrolases"/>
    <property type="match status" value="2"/>
</dbReference>
<dbReference type="InterPro" id="IPR017871">
    <property type="entry name" value="ABC_transporter-like_CS"/>
</dbReference>
<dbReference type="STRING" id="89524.SAMN05444370_13517"/>
<dbReference type="GO" id="GO:0005524">
    <property type="term" value="F:ATP binding"/>
    <property type="evidence" value="ECO:0007669"/>
    <property type="project" value="UniProtKB-KW"/>
</dbReference>
<dbReference type="PANTHER" id="PTHR43776:SF7">
    <property type="entry name" value="D,D-DIPEPTIDE TRANSPORT ATP-BINDING PROTEIN DDPF-RELATED"/>
    <property type="match status" value="1"/>
</dbReference>
<feature type="domain" description="ABC transporter" evidence="5">
    <location>
        <begin position="12"/>
        <end position="263"/>
    </location>
</feature>
<dbReference type="InterPro" id="IPR027417">
    <property type="entry name" value="P-loop_NTPase"/>
</dbReference>
<dbReference type="Pfam" id="PF00005">
    <property type="entry name" value="ABC_tran"/>
    <property type="match status" value="2"/>
</dbReference>
<evidence type="ECO:0000256" key="4">
    <source>
        <dbReference type="ARBA" id="ARBA00022840"/>
    </source>
</evidence>
<evidence type="ECO:0000259" key="5">
    <source>
        <dbReference type="PROSITE" id="PS50893"/>
    </source>
</evidence>
<dbReference type="RefSeq" id="WP_093256584.1">
    <property type="nucleotide sequence ID" value="NZ_FNQM01000035.1"/>
</dbReference>
<dbReference type="OrthoDB" id="9802264at2"/>
<dbReference type="CDD" id="cd03257">
    <property type="entry name" value="ABC_NikE_OppD_transporters"/>
    <property type="match status" value="2"/>
</dbReference>
<dbReference type="SMART" id="SM00382">
    <property type="entry name" value="AAA"/>
    <property type="match status" value="2"/>
</dbReference>
<dbReference type="NCBIfam" id="NF007739">
    <property type="entry name" value="PRK10419.1"/>
    <property type="match status" value="2"/>
</dbReference>
<evidence type="ECO:0000313" key="6">
    <source>
        <dbReference type="EMBL" id="SEB03936.1"/>
    </source>
</evidence>
<evidence type="ECO:0000256" key="1">
    <source>
        <dbReference type="ARBA" id="ARBA00005417"/>
    </source>
</evidence>
<dbReference type="PANTHER" id="PTHR43776">
    <property type="entry name" value="TRANSPORT ATP-BINDING PROTEIN"/>
    <property type="match status" value="1"/>
</dbReference>
<dbReference type="PROSITE" id="PS00211">
    <property type="entry name" value="ABC_TRANSPORTER_1"/>
    <property type="match status" value="2"/>
</dbReference>
<dbReference type="InterPro" id="IPR050319">
    <property type="entry name" value="ABC_transp_ATP-bind"/>
</dbReference>
<dbReference type="EMBL" id="FNQM01000035">
    <property type="protein sequence ID" value="SEB03936.1"/>
    <property type="molecule type" value="Genomic_DNA"/>
</dbReference>
<dbReference type="Proteomes" id="UP000198703">
    <property type="component" value="Unassembled WGS sequence"/>
</dbReference>
<keyword evidence="7" id="KW-1185">Reference proteome</keyword>
<reference evidence="6 7" key="1">
    <citation type="submission" date="2016-10" db="EMBL/GenBank/DDBJ databases">
        <authorList>
            <person name="de Groot N.N."/>
        </authorList>
    </citation>
    <scope>NUCLEOTIDE SEQUENCE [LARGE SCALE GENOMIC DNA]</scope>
    <source>
        <strain evidence="6 7">DSM 15345</strain>
    </source>
</reference>
<organism evidence="6 7">
    <name type="scientific">Rubrimonas cliftonensis</name>
    <dbReference type="NCBI Taxonomy" id="89524"/>
    <lineage>
        <taxon>Bacteria</taxon>
        <taxon>Pseudomonadati</taxon>
        <taxon>Pseudomonadota</taxon>
        <taxon>Alphaproteobacteria</taxon>
        <taxon>Rhodobacterales</taxon>
        <taxon>Paracoccaceae</taxon>
        <taxon>Rubrimonas</taxon>
    </lineage>
</organism>
<proteinExistence type="inferred from homology"/>
<evidence type="ECO:0000313" key="7">
    <source>
        <dbReference type="Proteomes" id="UP000198703"/>
    </source>
</evidence>
<dbReference type="GO" id="GO:0055085">
    <property type="term" value="P:transmembrane transport"/>
    <property type="evidence" value="ECO:0007669"/>
    <property type="project" value="UniProtKB-ARBA"/>
</dbReference>
<dbReference type="InterPro" id="IPR003439">
    <property type="entry name" value="ABC_transporter-like_ATP-bd"/>
</dbReference>
<gene>
    <name evidence="6" type="ORF">SAMN05444370_13517</name>
</gene>
<evidence type="ECO:0000256" key="2">
    <source>
        <dbReference type="ARBA" id="ARBA00022448"/>
    </source>
</evidence>
<sequence length="566" mass="59686">MRHEAPRTRAHVETAGLTVTYRDGLGGERAAVRAVDLALARGATLGVVGESGSGKSTLARCLLGHLRPGARVSGGHVRVGDVAPFDLDSRALRAFRGARAAMVPQNPLSSLTPHMTVGAQLGELLRRHARLRGRAARARALELMAETDLPDPASLHDRYPHELSGGQRQRIVIAAALAARPELIVLDEPTTALDKTVESHVLDLVARLQAELSATLVYVSHDLNVVARMCSRIMVMRDGAVVEEGDAAALLRRPRTGYAEALIAAMPRLAPERAPSPATPAGPPVVSARGLRFTHRSPAGLFGRGAVGRPALDGVDFDLARGETLGVVGESGSGKSTLAALVCGALTGGAGSLRLDGRPLAGLARSRPADQRRRIQMIFQDPLASLNPSQTVVDIVARPARLYFGATAAQARAEAARLLAALDVPAETMNRGPRHLSGGQQQRVAIARALAARPDVLLCDEITSALDATVQAQAIALLRRIQSEHGLAILFISHDLALVASIAHRLLVLEGGVARDHGPTRETLLTPGSAYTARLIAAFRRNATAMPSSAVLADENRTKKMLSSGH</sequence>
<evidence type="ECO:0000256" key="3">
    <source>
        <dbReference type="ARBA" id="ARBA00022741"/>
    </source>
</evidence>
<keyword evidence="4 6" id="KW-0067">ATP-binding</keyword>
<keyword evidence="3" id="KW-0547">Nucleotide-binding</keyword>
<protein>
    <submittedName>
        <fullName evidence="6">Peptide/nickel transport system ATP-binding protein</fullName>
    </submittedName>
</protein>
<dbReference type="AlphaFoldDB" id="A0A1H4G2S7"/>
<dbReference type="GO" id="GO:0016887">
    <property type="term" value="F:ATP hydrolysis activity"/>
    <property type="evidence" value="ECO:0007669"/>
    <property type="project" value="InterPro"/>
</dbReference>
<dbReference type="SUPFAM" id="SSF52540">
    <property type="entry name" value="P-loop containing nucleoside triphosphate hydrolases"/>
    <property type="match status" value="2"/>
</dbReference>
<feature type="domain" description="ABC transporter" evidence="5">
    <location>
        <begin position="291"/>
        <end position="536"/>
    </location>
</feature>
<name>A0A1H4G2S7_9RHOB</name>
<accession>A0A1H4G2S7</accession>
<dbReference type="InterPro" id="IPR003593">
    <property type="entry name" value="AAA+_ATPase"/>
</dbReference>
<dbReference type="PROSITE" id="PS50893">
    <property type="entry name" value="ABC_TRANSPORTER_2"/>
    <property type="match status" value="2"/>
</dbReference>
<comment type="similarity">
    <text evidence="1">Belongs to the ABC transporter superfamily.</text>
</comment>